<dbReference type="AlphaFoldDB" id="A0A7X5V9J4"/>
<dbReference type="Pfam" id="PF24553">
    <property type="entry name" value="Rv0428c_C"/>
    <property type="match status" value="1"/>
</dbReference>
<dbReference type="InterPro" id="IPR056934">
    <property type="entry name" value="SH3_Rv0428c"/>
</dbReference>
<evidence type="ECO:0000313" key="3">
    <source>
        <dbReference type="Proteomes" id="UP000555407"/>
    </source>
</evidence>
<dbReference type="InterPro" id="IPR056935">
    <property type="entry name" value="Rv0428c-like_C"/>
</dbReference>
<proteinExistence type="predicted"/>
<dbReference type="PROSITE" id="PS51186">
    <property type="entry name" value="GNAT"/>
    <property type="match status" value="1"/>
</dbReference>
<keyword evidence="3" id="KW-1185">Reference proteome</keyword>
<name>A0A7X5V9J4_9ACTN</name>
<sequence length="317" mass="34229">MSGPKVGLRARDIGHRVVVRHRIPGGLTDIIGVLQAWTPQLVTVRHTDGTVHDIPAADVTAAKPIPEMPLRPVDVEQLFLTTALGRPAVETSSIGHWLLRASAGWTGRGNSLLPDGDPGMPVADALQQAIAFYSAHRLPPQAQVRVGSPQDREIRALGWVDARPEQSDVLVMHTTLDHVNGLPEYDVHLTAQPDDAWYAAAFEGPVPDVAPKVLEGAAKAVFASITLDGTVAAVARGAMTGHWLGVDCVRVGADFRRRGLGTAIVQGLARWAGPLGGRRTYLEVLQENATAMATYTRLGYREAYRYRYLTGPVSRTR</sequence>
<reference evidence="2 3" key="1">
    <citation type="submission" date="2020-03" db="EMBL/GenBank/DDBJ databases">
        <title>Sequencing the genomes of 1000 actinobacteria strains.</title>
        <authorList>
            <person name="Klenk H.-P."/>
        </authorList>
    </citation>
    <scope>NUCLEOTIDE SEQUENCE [LARGE SCALE GENOMIC DNA]</scope>
    <source>
        <strain evidence="2 3">DSM 45490</strain>
    </source>
</reference>
<comment type="caution">
    <text evidence="2">The sequence shown here is derived from an EMBL/GenBank/DDBJ whole genome shotgun (WGS) entry which is preliminary data.</text>
</comment>
<evidence type="ECO:0000313" key="2">
    <source>
        <dbReference type="EMBL" id="NIK57161.1"/>
    </source>
</evidence>
<feature type="domain" description="N-acetyltransferase" evidence="1">
    <location>
        <begin position="169"/>
        <end position="317"/>
    </location>
</feature>
<accession>A0A7X5V9J4</accession>
<dbReference type="CDD" id="cd04301">
    <property type="entry name" value="NAT_SF"/>
    <property type="match status" value="1"/>
</dbReference>
<dbReference type="Gene3D" id="3.40.630.30">
    <property type="match status" value="1"/>
</dbReference>
<dbReference type="GO" id="GO:0016747">
    <property type="term" value="F:acyltransferase activity, transferring groups other than amino-acyl groups"/>
    <property type="evidence" value="ECO:0007669"/>
    <property type="project" value="InterPro"/>
</dbReference>
<dbReference type="InterPro" id="IPR016181">
    <property type="entry name" value="Acyl_CoA_acyltransferase"/>
</dbReference>
<keyword evidence="2" id="KW-0808">Transferase</keyword>
<protein>
    <submittedName>
        <fullName evidence="2">GNAT superfamily N-acetyltransferase</fullName>
    </submittedName>
</protein>
<dbReference type="SUPFAM" id="SSF55729">
    <property type="entry name" value="Acyl-CoA N-acyltransferases (Nat)"/>
    <property type="match status" value="1"/>
</dbReference>
<gene>
    <name evidence="2" type="ORF">BJY22_002878</name>
</gene>
<dbReference type="EMBL" id="JAASRO010000001">
    <property type="protein sequence ID" value="NIK57161.1"/>
    <property type="molecule type" value="Genomic_DNA"/>
</dbReference>
<dbReference type="RefSeq" id="WP_337758670.1">
    <property type="nucleotide sequence ID" value="NZ_JAASRO010000001.1"/>
</dbReference>
<dbReference type="Proteomes" id="UP000555407">
    <property type="component" value="Unassembled WGS sequence"/>
</dbReference>
<evidence type="ECO:0000259" key="1">
    <source>
        <dbReference type="PROSITE" id="PS51186"/>
    </source>
</evidence>
<dbReference type="InterPro" id="IPR000182">
    <property type="entry name" value="GNAT_dom"/>
</dbReference>
<dbReference type="Pfam" id="PF24551">
    <property type="entry name" value="SH3_Rv0428c"/>
    <property type="match status" value="1"/>
</dbReference>
<organism evidence="2 3">
    <name type="scientific">Kribbella shirazensis</name>
    <dbReference type="NCBI Taxonomy" id="1105143"/>
    <lineage>
        <taxon>Bacteria</taxon>
        <taxon>Bacillati</taxon>
        <taxon>Actinomycetota</taxon>
        <taxon>Actinomycetes</taxon>
        <taxon>Propionibacteriales</taxon>
        <taxon>Kribbellaceae</taxon>
        <taxon>Kribbella</taxon>
    </lineage>
</organism>